<dbReference type="RefSeq" id="WP_184637348.1">
    <property type="nucleotide sequence ID" value="NZ_BAABKT010000012.1"/>
</dbReference>
<accession>A0A841EAU3</accession>
<name>A0A841EAU3_9ACTN</name>
<dbReference type="AlphaFoldDB" id="A0A841EAU3"/>
<keyword evidence="2" id="KW-1185">Reference proteome</keyword>
<evidence type="ECO:0000313" key="2">
    <source>
        <dbReference type="Proteomes" id="UP000578077"/>
    </source>
</evidence>
<comment type="caution">
    <text evidence="1">The sequence shown here is derived from an EMBL/GenBank/DDBJ whole genome shotgun (WGS) entry which is preliminary data.</text>
</comment>
<sequence length="159" mass="17083">MTPPDRHAITRVLTDHLTGRPAWDEPPSLLAIARDPSPPRCRLVPVEASGLEGRHPADAVEALARAATPASGLDRVPCARSRMWGLALRWEAFATPRVTASGDAPAPGRVEVRVTTACDTAGRRYLLQQGRDTGEVEELFTVTGRTPAALEHLLSALPQ</sequence>
<protein>
    <submittedName>
        <fullName evidence="1">Uncharacterized protein</fullName>
    </submittedName>
</protein>
<dbReference type="EMBL" id="JACHLY010000001">
    <property type="protein sequence ID" value="MBB6000122.1"/>
    <property type="molecule type" value="Genomic_DNA"/>
</dbReference>
<gene>
    <name evidence="1" type="ORF">HNR25_003873</name>
</gene>
<proteinExistence type="predicted"/>
<dbReference type="Proteomes" id="UP000578077">
    <property type="component" value="Unassembled WGS sequence"/>
</dbReference>
<reference evidence="1 2" key="1">
    <citation type="submission" date="2020-08" db="EMBL/GenBank/DDBJ databases">
        <title>Sequencing the genomes of 1000 actinobacteria strains.</title>
        <authorList>
            <person name="Klenk H.-P."/>
        </authorList>
    </citation>
    <scope>NUCLEOTIDE SEQUENCE [LARGE SCALE GENOMIC DNA]</scope>
    <source>
        <strain evidence="1 2">DSM 44593</strain>
    </source>
</reference>
<organism evidence="1 2">
    <name type="scientific">Streptomonospora salina</name>
    <dbReference type="NCBI Taxonomy" id="104205"/>
    <lineage>
        <taxon>Bacteria</taxon>
        <taxon>Bacillati</taxon>
        <taxon>Actinomycetota</taxon>
        <taxon>Actinomycetes</taxon>
        <taxon>Streptosporangiales</taxon>
        <taxon>Nocardiopsidaceae</taxon>
        <taxon>Streptomonospora</taxon>
    </lineage>
</organism>
<evidence type="ECO:0000313" key="1">
    <source>
        <dbReference type="EMBL" id="MBB6000122.1"/>
    </source>
</evidence>